<dbReference type="RefSeq" id="WP_238748335.1">
    <property type="nucleotide sequence ID" value="NZ_JAKOOW010000035.1"/>
</dbReference>
<dbReference type="PANTHER" id="PTHR30591">
    <property type="entry name" value="RECBCD ENZYME SUBUNIT RECC"/>
    <property type="match status" value="1"/>
</dbReference>
<keyword evidence="8 10" id="KW-0238">DNA-binding</keyword>
<keyword evidence="7 10" id="KW-0067">ATP-binding</keyword>
<keyword evidence="3 10" id="KW-0227">DNA damage</keyword>
<accession>A0ABS9NRN2</accession>
<keyword evidence="2 10" id="KW-0547">Nucleotide-binding</keyword>
<comment type="caution">
    <text evidence="12">The sequence shown here is derived from an EMBL/GenBank/DDBJ whole genome shotgun (WGS) entry which is preliminary data.</text>
</comment>
<evidence type="ECO:0000256" key="6">
    <source>
        <dbReference type="ARBA" id="ARBA00022839"/>
    </source>
</evidence>
<dbReference type="SUPFAM" id="SSF52980">
    <property type="entry name" value="Restriction endonuclease-like"/>
    <property type="match status" value="1"/>
</dbReference>
<dbReference type="Gene3D" id="1.10.10.160">
    <property type="match status" value="1"/>
</dbReference>
<comment type="similarity">
    <text evidence="10">Belongs to the RecC family.</text>
</comment>
<keyword evidence="5 10" id="KW-0347">Helicase</keyword>
<dbReference type="InterPro" id="IPR027417">
    <property type="entry name" value="P-loop_NTPase"/>
</dbReference>
<evidence type="ECO:0000256" key="10">
    <source>
        <dbReference type="HAMAP-Rule" id="MF_01486"/>
    </source>
</evidence>
<protein>
    <recommendedName>
        <fullName evidence="10">RecBCD enzyme subunit RecC</fullName>
    </recommendedName>
    <alternativeName>
        <fullName evidence="10">Exonuclease V subunit RecC</fullName>
        <shortName evidence="10">ExoV subunit RecC</shortName>
    </alternativeName>
    <alternativeName>
        <fullName evidence="10">Helicase/nuclease RecBCD subunit RecC</fullName>
    </alternativeName>
</protein>
<dbReference type="InterPro" id="IPR006697">
    <property type="entry name" value="RecC"/>
</dbReference>
<dbReference type="Gene3D" id="3.40.50.300">
    <property type="entry name" value="P-loop containing nucleotide triphosphate hydrolases"/>
    <property type="match status" value="2"/>
</dbReference>
<comment type="miscellaneous">
    <text evidence="10">In the RecBCD complex, RecB has a slow 3'-5' helicase, an exonuclease activity and loads RecA onto ssDNA, RecD has a fast 5'-3' helicase activity, while RecC stimulates the ATPase and processivity of the RecB helicase and contributes to recognition of the Chi site.</text>
</comment>
<reference evidence="12 13" key="1">
    <citation type="submission" date="2022-02" db="EMBL/GenBank/DDBJ databases">
        <title>Genome sequence data of Kingella unionensis sp. nov. strain CICC 24913 (CCUG 75125).</title>
        <authorList>
            <person name="Xiao M."/>
        </authorList>
    </citation>
    <scope>NUCLEOTIDE SEQUENCE [LARGE SCALE GENOMIC DNA]</scope>
    <source>
        <strain evidence="12 13">CICC 24913</strain>
    </source>
</reference>
<comment type="subunit">
    <text evidence="10">Heterotrimer of RecB, RecC and RecD. All subunits contribute to DNA-binding.</text>
</comment>
<gene>
    <name evidence="10 12" type="primary">recC</name>
    <name evidence="12" type="ORF">MB824_09815</name>
</gene>
<dbReference type="NCBIfam" id="TIGR01450">
    <property type="entry name" value="recC"/>
    <property type="match status" value="1"/>
</dbReference>
<dbReference type="Pfam" id="PF04257">
    <property type="entry name" value="Exonuc_V_gamma"/>
    <property type="match status" value="1"/>
</dbReference>
<keyword evidence="4 10" id="KW-0378">Hydrolase</keyword>
<dbReference type="InterPro" id="IPR041500">
    <property type="entry name" value="RecC_C"/>
</dbReference>
<dbReference type="PANTHER" id="PTHR30591:SF1">
    <property type="entry name" value="RECBCD ENZYME SUBUNIT RECC"/>
    <property type="match status" value="1"/>
</dbReference>
<name>A0ABS9NRN2_9NEIS</name>
<keyword evidence="6 10" id="KW-0269">Exonuclease</keyword>
<dbReference type="HAMAP" id="MF_01486">
    <property type="entry name" value="RecC"/>
    <property type="match status" value="1"/>
</dbReference>
<dbReference type="Proteomes" id="UP001298424">
    <property type="component" value="Unassembled WGS sequence"/>
</dbReference>
<evidence type="ECO:0000256" key="9">
    <source>
        <dbReference type="ARBA" id="ARBA00023204"/>
    </source>
</evidence>
<dbReference type="GO" id="GO:0008854">
    <property type="term" value="F:exodeoxyribonuclease V activity"/>
    <property type="evidence" value="ECO:0007669"/>
    <property type="project" value="UniProtKB-EC"/>
</dbReference>
<dbReference type="InterPro" id="IPR013986">
    <property type="entry name" value="DExx_box_DNA_helicase_dom_sf"/>
</dbReference>
<keyword evidence="9 10" id="KW-0234">DNA repair</keyword>
<evidence type="ECO:0000256" key="7">
    <source>
        <dbReference type="ARBA" id="ARBA00022840"/>
    </source>
</evidence>
<evidence type="ECO:0000256" key="1">
    <source>
        <dbReference type="ARBA" id="ARBA00022722"/>
    </source>
</evidence>
<feature type="domain" description="RecC C-terminal" evidence="11">
    <location>
        <begin position="805"/>
        <end position="1023"/>
    </location>
</feature>
<evidence type="ECO:0000259" key="11">
    <source>
        <dbReference type="Pfam" id="PF17946"/>
    </source>
</evidence>
<organism evidence="12 13">
    <name type="scientific">Kingella pumchi</name>
    <dbReference type="NCBI Taxonomy" id="2779506"/>
    <lineage>
        <taxon>Bacteria</taxon>
        <taxon>Pseudomonadati</taxon>
        <taxon>Pseudomonadota</taxon>
        <taxon>Betaproteobacteria</taxon>
        <taxon>Neisseriales</taxon>
        <taxon>Neisseriaceae</taxon>
        <taxon>Kingella</taxon>
    </lineage>
</organism>
<evidence type="ECO:0000256" key="3">
    <source>
        <dbReference type="ARBA" id="ARBA00022763"/>
    </source>
</evidence>
<evidence type="ECO:0000313" key="13">
    <source>
        <dbReference type="Proteomes" id="UP001298424"/>
    </source>
</evidence>
<dbReference type="SUPFAM" id="SSF52540">
    <property type="entry name" value="P-loop containing nucleoside triphosphate hydrolases"/>
    <property type="match status" value="2"/>
</dbReference>
<evidence type="ECO:0000256" key="5">
    <source>
        <dbReference type="ARBA" id="ARBA00022806"/>
    </source>
</evidence>
<dbReference type="EMBL" id="JAKOOW010000035">
    <property type="protein sequence ID" value="MCG6504791.1"/>
    <property type="molecule type" value="Genomic_DNA"/>
</dbReference>
<sequence>MFHLYQSDHLEDLAALLAAVRRQNPLPDPFAAEEVVVPSHGMRRFLSHYLARETGIAANMRFVLPAQLMWRWLREQVGAVPENDPFAPEVMRWRLLALFDRPQFAADERFQAARGALGAYLQRGESARYALAGQLADVFDQYLVYRADWLETWKQGKTLPDLPESQLWQAELWRSLDSGAAEGRHRAALWHRLAAALAAEKPPHALPPRLLVFGISSLAPVYLQLLQLAARHCEVHLFALNPSRLYWGKTVSAGELLSRPDADLSEQGHPLLAALGKQGRDFFDALAEADIGADIDSYAEAPESPGLLHTLQFHIQSQILPQDGRADWLDKNGLAGKDTNAVIAHLRADAGIEIHSAHSPLRELQILKDRLLALLAEHPDWQPYDIAVLTPHIEPYLPFIEAVFGGSADGWPLPYSVSDVRLSRRQPLLYALESALALLESRFEAEKLLPLLESSIVLERFGLSREDLPLLHDTVAGLNIRWGSDSEMRARYGDAGSLFTWQQGIERLALGWLMPDGAGLWQGVSPWPGNDAHLEMLGRFAALLRLLADTRREWETPAAVPEWCRRVRSLCAGLFTPADDDLAAAQQLEQALAQWQEQTEEAGFSGCLSLQTAVLHLSRFLGGQSEAGFLRGGITFCSMVPMRSLPFKVLCLLGLNDGEFPRNTKAAEFDLIARRPRAGDRTRRDDDRYLFLEALLSAREMLYLSYVGRDIRSDEERAPSTLLNGLTDCIAALAGIGSTELAQKWIISHPLQPFSRRYFGERPPVAGTRRDYADALNHPQPPPAPFIGSLKDTAGESSLKDGEALQQHRFLRFWRNPPRAWLQQQLNWQQPHIGGDWESAEPFAADHRTLSAAYIDARRRQQDFADTAAELSARSQLPAGAIGNLVGQDYAAQAKMLDSSLVSARRLPPQSGRIDTDAGSLNYHLGSLYPQGQIFTLADFPHARAKLSATDQIELLLRHLIYSAATPNAGSTVFLTLPQPLALPPLAQDDARANLAGWIAAYRQGQHAPLPFLPRLNLAAARSLLKKNDWDAARAEAAAVYHKGYQGFAQADYPESRLLYGRDGDEPPYRSDAFRHLTENLLLPLSGCLQALDEG</sequence>
<evidence type="ECO:0000313" key="12">
    <source>
        <dbReference type="EMBL" id="MCG6504791.1"/>
    </source>
</evidence>
<evidence type="ECO:0000256" key="8">
    <source>
        <dbReference type="ARBA" id="ARBA00023125"/>
    </source>
</evidence>
<proteinExistence type="inferred from homology"/>
<evidence type="ECO:0000256" key="2">
    <source>
        <dbReference type="ARBA" id="ARBA00022741"/>
    </source>
</evidence>
<dbReference type="Gene3D" id="3.40.50.10930">
    <property type="match status" value="1"/>
</dbReference>
<dbReference type="Pfam" id="PF17946">
    <property type="entry name" value="RecC_C"/>
    <property type="match status" value="1"/>
</dbReference>
<keyword evidence="13" id="KW-1185">Reference proteome</keyword>
<keyword evidence="1 10" id="KW-0540">Nuclease</keyword>
<dbReference type="InterPro" id="IPR011335">
    <property type="entry name" value="Restrct_endonuc-II-like"/>
</dbReference>
<dbReference type="PIRSF" id="PIRSF000980">
    <property type="entry name" value="RecC"/>
    <property type="match status" value="1"/>
</dbReference>
<evidence type="ECO:0000256" key="4">
    <source>
        <dbReference type="ARBA" id="ARBA00022801"/>
    </source>
</evidence>
<comment type="function">
    <text evidence="10">A helicase/nuclease that prepares dsDNA breaks (DSB) for recombinational DNA repair. Binds to DSBs and unwinds DNA via a highly rapid and processive ATP-dependent bidirectional helicase activity. Unwinds dsDNA until it encounters a Chi (crossover hotspot instigator) sequence from the 3' direction. Cuts ssDNA a few nucleotides 3' to the Chi site. The properties and activities of the enzyme are changed at Chi. The Chi-altered holoenzyme produces a long 3'-ssDNA overhang and facilitates RecA-binding to the ssDNA for homologous DNA recombination and repair. Holoenzyme degrades any linearized DNA that is unable to undergo homologous recombination. In the holoenzyme this subunit recognizes the wild-type Chi sequence, and when added to isolated RecB increases its ATP-dependent helicase processivity.</text>
</comment>